<gene>
    <name evidence="1" type="ORF">GCM10009825_01560</name>
</gene>
<proteinExistence type="predicted"/>
<name>A0ABP5K594_9MICC</name>
<organism evidence="1 2">
    <name type="scientific">Arthrobacter humicola</name>
    <dbReference type="NCBI Taxonomy" id="409291"/>
    <lineage>
        <taxon>Bacteria</taxon>
        <taxon>Bacillati</taxon>
        <taxon>Actinomycetota</taxon>
        <taxon>Actinomycetes</taxon>
        <taxon>Micrococcales</taxon>
        <taxon>Micrococcaceae</taxon>
        <taxon>Arthrobacter</taxon>
    </lineage>
</organism>
<evidence type="ECO:0000313" key="1">
    <source>
        <dbReference type="EMBL" id="GAA2125342.1"/>
    </source>
</evidence>
<comment type="caution">
    <text evidence="1">The sequence shown here is derived from an EMBL/GenBank/DDBJ whole genome shotgun (WGS) entry which is preliminary data.</text>
</comment>
<dbReference type="EMBL" id="BAAAQB010000005">
    <property type="protein sequence ID" value="GAA2125342.1"/>
    <property type="molecule type" value="Genomic_DNA"/>
</dbReference>
<accession>A0ABP5K594</accession>
<reference evidence="2" key="1">
    <citation type="journal article" date="2019" name="Int. J. Syst. Evol. Microbiol.">
        <title>The Global Catalogue of Microorganisms (GCM) 10K type strain sequencing project: providing services to taxonomists for standard genome sequencing and annotation.</title>
        <authorList>
            <consortium name="The Broad Institute Genomics Platform"/>
            <consortium name="The Broad Institute Genome Sequencing Center for Infectious Disease"/>
            <person name="Wu L."/>
            <person name="Ma J."/>
        </authorList>
    </citation>
    <scope>NUCLEOTIDE SEQUENCE [LARGE SCALE GENOMIC DNA]</scope>
    <source>
        <strain evidence="2">JCM 15921</strain>
    </source>
</reference>
<keyword evidence="2" id="KW-1185">Reference proteome</keyword>
<protein>
    <submittedName>
        <fullName evidence="1">Uncharacterized protein</fullName>
    </submittedName>
</protein>
<evidence type="ECO:0000313" key="2">
    <source>
        <dbReference type="Proteomes" id="UP001500102"/>
    </source>
</evidence>
<sequence>MAGVTVTMLPSLLMVMVVKGHTKTFCEEDTWDIAACLPGRNNTADFVAVLRVIPAYLLLSACEGSCVSKKCRAISGGFP</sequence>
<dbReference type="Proteomes" id="UP001500102">
    <property type="component" value="Unassembled WGS sequence"/>
</dbReference>